<organism evidence="3 4">
    <name type="scientific">Persicobacter psychrovividus</name>
    <dbReference type="NCBI Taxonomy" id="387638"/>
    <lineage>
        <taxon>Bacteria</taxon>
        <taxon>Pseudomonadati</taxon>
        <taxon>Bacteroidota</taxon>
        <taxon>Cytophagia</taxon>
        <taxon>Cytophagales</taxon>
        <taxon>Persicobacteraceae</taxon>
        <taxon>Persicobacter</taxon>
    </lineage>
</organism>
<evidence type="ECO:0000259" key="2">
    <source>
        <dbReference type="Pfam" id="PF10099"/>
    </source>
</evidence>
<dbReference type="InterPro" id="IPR018764">
    <property type="entry name" value="RskA_C"/>
</dbReference>
<feature type="domain" description="Anti-sigma K factor RskA C-terminal" evidence="2">
    <location>
        <begin position="31"/>
        <end position="111"/>
    </location>
</feature>
<feature type="signal peptide" evidence="1">
    <location>
        <begin position="1"/>
        <end position="20"/>
    </location>
</feature>
<protein>
    <recommendedName>
        <fullName evidence="2">Anti-sigma K factor RskA C-terminal domain-containing protein</fullName>
    </recommendedName>
</protein>
<reference evidence="3 4" key="1">
    <citation type="submission" date="2021-12" db="EMBL/GenBank/DDBJ databases">
        <title>Genome sequencing of bacteria with rrn-lacking chromosome and rrn-plasmid.</title>
        <authorList>
            <person name="Anda M."/>
            <person name="Iwasaki W."/>
        </authorList>
    </citation>
    <scope>NUCLEOTIDE SEQUENCE [LARGE SCALE GENOMIC DNA]</scope>
    <source>
        <strain evidence="3 4">NBRC 101262</strain>
        <plasmid evidence="3 4">pPP1</plasmid>
    </source>
</reference>
<accession>A0ABM7VJJ6</accession>
<dbReference type="EMBL" id="AP025293">
    <property type="protein sequence ID" value="BDD01132.1"/>
    <property type="molecule type" value="Genomic_DNA"/>
</dbReference>
<evidence type="ECO:0000313" key="3">
    <source>
        <dbReference type="EMBL" id="BDD01132.1"/>
    </source>
</evidence>
<sequence length="296" mass="31126">MKLFSMNMMAAICMGGLALASCSSDDNDAAPAQSNITLSMNGLDNLGDDFAYEGWLIVDGSPVSTGTFTVDDEGKLSQNSFNIDRSTLESASTFVLSIEPSPDNDPAPAPTKLFAGDFVNNTAALGTAPVGSDFQEVNGKYIVATPTGTGDESEKYSGVWFLEMTSAGPVAGLKLPELADGWRYEGWVVVDGTPLTTGTFTSVNGADNAAPFSGTNPGPAYPGEDFLQNAPNGLTFPTDVRGRPVVISVEPFPDNSPAPFALKPLFVQTPDQVDGSVEMKNYVEESFPTGSVSRNF</sequence>
<gene>
    <name evidence="3" type="ORF">PEPS_34120</name>
</gene>
<dbReference type="PROSITE" id="PS51257">
    <property type="entry name" value="PROKAR_LIPOPROTEIN"/>
    <property type="match status" value="1"/>
</dbReference>
<keyword evidence="3" id="KW-0614">Plasmid</keyword>
<name>A0ABM7VJJ6_9BACT</name>
<evidence type="ECO:0000313" key="4">
    <source>
        <dbReference type="Proteomes" id="UP001354989"/>
    </source>
</evidence>
<dbReference type="RefSeq" id="WP_338398299.1">
    <property type="nucleotide sequence ID" value="NZ_AP025293.1"/>
</dbReference>
<dbReference type="Proteomes" id="UP001354989">
    <property type="component" value="Plasmid pPP1"/>
</dbReference>
<dbReference type="Pfam" id="PF10099">
    <property type="entry name" value="RskA_C"/>
    <property type="match status" value="1"/>
</dbReference>
<feature type="chain" id="PRO_5046219378" description="Anti-sigma K factor RskA C-terminal domain-containing protein" evidence="1">
    <location>
        <begin position="21"/>
        <end position="296"/>
    </location>
</feature>
<keyword evidence="4" id="KW-1185">Reference proteome</keyword>
<keyword evidence="1" id="KW-0732">Signal</keyword>
<evidence type="ECO:0000256" key="1">
    <source>
        <dbReference type="SAM" id="SignalP"/>
    </source>
</evidence>
<geneLocation type="plasmid" evidence="3 4">
    <name>pPP1</name>
</geneLocation>
<proteinExistence type="predicted"/>